<organism evidence="1 2">
    <name type="scientific">Methanohalophilus halophilus</name>
    <dbReference type="NCBI Taxonomy" id="2177"/>
    <lineage>
        <taxon>Archaea</taxon>
        <taxon>Methanobacteriati</taxon>
        <taxon>Methanobacteriota</taxon>
        <taxon>Stenosarchaea group</taxon>
        <taxon>Methanomicrobia</taxon>
        <taxon>Methanosarcinales</taxon>
        <taxon>Methanosarcinaceae</taxon>
        <taxon>Methanohalophilus</taxon>
    </lineage>
</organism>
<sequence>MVGDCRKIGLMIHMKQAFYLTGRRKNLEFVKPVYKFERDDSEELRQKILDMSYSEWKKMGFSKGTLHYMKQNAKSGKPFSLNAHVRERLEMWEI</sequence>
<evidence type="ECO:0008006" key="3">
    <source>
        <dbReference type="Google" id="ProtNLM"/>
    </source>
</evidence>
<evidence type="ECO:0000313" key="1">
    <source>
        <dbReference type="EMBL" id="APH38906.1"/>
    </source>
</evidence>
<dbReference type="Proteomes" id="UP000186879">
    <property type="component" value="Chromosome"/>
</dbReference>
<reference evidence="1 2" key="1">
    <citation type="submission" date="2016-10" db="EMBL/GenBank/DDBJ databases">
        <title>Methanohalophilus halophilus.</title>
        <authorList>
            <person name="L'haridon S."/>
        </authorList>
    </citation>
    <scope>NUCLEOTIDE SEQUENCE [LARGE SCALE GENOMIC DNA]</scope>
    <source>
        <strain evidence="1 2">Z-7982</strain>
    </source>
</reference>
<dbReference type="GeneID" id="30583090"/>
<accession>A0A1L3Q207</accession>
<evidence type="ECO:0000313" key="2">
    <source>
        <dbReference type="Proteomes" id="UP000186879"/>
    </source>
</evidence>
<dbReference type="RefSeq" id="WP_072561346.1">
    <property type="nucleotide sequence ID" value="NZ_CP017921.1"/>
</dbReference>
<proteinExistence type="predicted"/>
<keyword evidence="2" id="KW-1185">Reference proteome</keyword>
<dbReference type="STRING" id="2177.BHR79_04960"/>
<dbReference type="EMBL" id="CP017921">
    <property type="protein sequence ID" value="APH38906.1"/>
    <property type="molecule type" value="Genomic_DNA"/>
</dbReference>
<protein>
    <recommendedName>
        <fullName evidence="3">CRISP-associated protein Cas1</fullName>
    </recommendedName>
</protein>
<name>A0A1L3Q207_9EURY</name>
<dbReference type="KEGG" id="mhaz:BHR79_04960"/>
<gene>
    <name evidence="1" type="ORF">BHR79_04960</name>
</gene>
<dbReference type="AlphaFoldDB" id="A0A1L3Q207"/>